<dbReference type="SUPFAM" id="SSF52540">
    <property type="entry name" value="P-loop containing nucleoside triphosphate hydrolases"/>
    <property type="match status" value="1"/>
</dbReference>
<comment type="similarity">
    <text evidence="16">Belongs to the AAA ATPase family.</text>
</comment>
<dbReference type="GO" id="GO:0005886">
    <property type="term" value="C:plasma membrane"/>
    <property type="evidence" value="ECO:0007669"/>
    <property type="project" value="UniProtKB-SubCell"/>
</dbReference>
<sequence>MKKLYWIILIAVILACSGILMSLHLSVTKEEMTYPSFLDAVNQDQVASVQFKENDNSLKVILNSDKDITYIVPNPKTENFTEFLLLHNIKVDNNDSYSPTKVIQVILIVTVITGVFLYIRTSGGKDKPLMKNAAKNNKAENRVKLGDVAGNAEAKCMVGDIIDFIKEPEKYSALGARMPKGVMLYGPPGTGKTLIAKAIATEAGVPFYAMSGSDFVQMYVGVGASRIRSLFNKAKKSEKAVIFIDEIDAIGKKRARSTSASNDERDQTLNALLTEMSGFHENKGIVVIGATNRLDTLDEALLRPGRFDRQIEVGLPDILARKKILKLYGDKKPLGDDVDLELLAKNTVSFSGAMLENLLNEAAIQAANEKSSYIQATHVDKAFYTVIAGSPLQDRSFISERDKSITAYHEAGHALATKLLQPEQYISKVTIIPSVRGAGGFNLSIPKDSLYQTKRQILCSIKILLAGRIAEELIFGEEEITTGASNDIQKASAMIVDYLNKYGMDEEMGLFSTAALEDQYDTDLLNKCRNQMHALYESTKKLMTDNKELLTDITKELLENESLKGEDIDRICLKKAV</sequence>
<keyword evidence="18" id="KW-0132">Cell division</keyword>
<dbReference type="Pfam" id="PF17862">
    <property type="entry name" value="AAA_lid_3"/>
    <property type="match status" value="1"/>
</dbReference>
<evidence type="ECO:0000256" key="13">
    <source>
        <dbReference type="ARBA" id="ARBA00023136"/>
    </source>
</evidence>
<dbReference type="GO" id="GO:0004222">
    <property type="term" value="F:metalloendopeptidase activity"/>
    <property type="evidence" value="ECO:0007669"/>
    <property type="project" value="InterPro"/>
</dbReference>
<dbReference type="PROSITE" id="PS51257">
    <property type="entry name" value="PROKAR_LIPOPROTEIN"/>
    <property type="match status" value="1"/>
</dbReference>
<dbReference type="Pfam" id="PF00004">
    <property type="entry name" value="AAA"/>
    <property type="match status" value="1"/>
</dbReference>
<evidence type="ECO:0000256" key="11">
    <source>
        <dbReference type="ARBA" id="ARBA00022989"/>
    </source>
</evidence>
<dbReference type="FunFam" id="1.10.8.60:FF:000001">
    <property type="entry name" value="ATP-dependent zinc metalloprotease FtsH"/>
    <property type="match status" value="1"/>
</dbReference>
<comment type="function">
    <text evidence="15">Acts as a processive, ATP-dependent zinc metallopeptidase for both cytoplasmic and membrane proteins. Plays a role in the quality control of integral membrane proteins.</text>
</comment>
<comment type="subunit">
    <text evidence="15">Homohexamer.</text>
</comment>
<dbReference type="InterPro" id="IPR003959">
    <property type="entry name" value="ATPase_AAA_core"/>
</dbReference>
<organism evidence="18 19">
    <name type="scientific">Lachnoclostridium phytofermentans</name>
    <dbReference type="NCBI Taxonomy" id="66219"/>
    <lineage>
        <taxon>Bacteria</taxon>
        <taxon>Bacillati</taxon>
        <taxon>Bacillota</taxon>
        <taxon>Clostridia</taxon>
        <taxon>Lachnospirales</taxon>
        <taxon>Lachnospiraceae</taxon>
    </lineage>
</organism>
<keyword evidence="13 15" id="KW-0472">Membrane</keyword>
<dbReference type="GO" id="GO:0005524">
    <property type="term" value="F:ATP binding"/>
    <property type="evidence" value="ECO:0007669"/>
    <property type="project" value="UniProtKB-UniRule"/>
</dbReference>
<dbReference type="EMBL" id="DPVV01000018">
    <property type="protein sequence ID" value="HCL00874.1"/>
    <property type="molecule type" value="Genomic_DNA"/>
</dbReference>
<feature type="domain" description="AAA+ ATPase" evidence="17">
    <location>
        <begin position="178"/>
        <end position="317"/>
    </location>
</feature>
<feature type="transmembrane region" description="Helical" evidence="15">
    <location>
        <begin position="102"/>
        <end position="121"/>
    </location>
</feature>
<comment type="subcellular location">
    <subcellularLocation>
        <location evidence="15">Cell membrane</location>
        <topology evidence="15">Multi-pass membrane protein</topology>
        <orientation evidence="15">Cytoplasmic side</orientation>
    </subcellularLocation>
    <subcellularLocation>
        <location evidence="1">Membrane</location>
    </subcellularLocation>
</comment>
<name>A0A3D2X1V3_9FIRM</name>
<dbReference type="Gene3D" id="1.10.8.60">
    <property type="match status" value="1"/>
</dbReference>
<evidence type="ECO:0000256" key="10">
    <source>
        <dbReference type="ARBA" id="ARBA00022840"/>
    </source>
</evidence>
<dbReference type="GO" id="GO:0006508">
    <property type="term" value="P:proteolysis"/>
    <property type="evidence" value="ECO:0007669"/>
    <property type="project" value="UniProtKB-KW"/>
</dbReference>
<comment type="caution">
    <text evidence="18">The sequence shown here is derived from an EMBL/GenBank/DDBJ whole genome shotgun (WGS) entry which is preliminary data.</text>
</comment>
<evidence type="ECO:0000256" key="1">
    <source>
        <dbReference type="ARBA" id="ARBA00004370"/>
    </source>
</evidence>
<dbReference type="FunFam" id="3.40.50.300:FF:000001">
    <property type="entry name" value="ATP-dependent zinc metalloprotease FtsH"/>
    <property type="match status" value="1"/>
</dbReference>
<keyword evidence="5 15" id="KW-0812">Transmembrane</keyword>
<dbReference type="GO" id="GO:0008270">
    <property type="term" value="F:zinc ion binding"/>
    <property type="evidence" value="ECO:0007669"/>
    <property type="project" value="UniProtKB-UniRule"/>
</dbReference>
<evidence type="ECO:0000256" key="14">
    <source>
        <dbReference type="ARBA" id="ARBA00061570"/>
    </source>
</evidence>
<keyword evidence="12 15" id="KW-0482">Metalloprotease</keyword>
<dbReference type="PANTHER" id="PTHR23076">
    <property type="entry name" value="METALLOPROTEASE M41 FTSH"/>
    <property type="match status" value="1"/>
</dbReference>
<dbReference type="GO" id="GO:0004176">
    <property type="term" value="F:ATP-dependent peptidase activity"/>
    <property type="evidence" value="ECO:0007669"/>
    <property type="project" value="InterPro"/>
</dbReference>
<keyword evidence="9 15" id="KW-0862">Zinc</keyword>
<feature type="transmembrane region" description="Helical" evidence="15">
    <location>
        <begin position="7"/>
        <end position="27"/>
    </location>
</feature>
<evidence type="ECO:0000256" key="12">
    <source>
        <dbReference type="ARBA" id="ARBA00023049"/>
    </source>
</evidence>
<dbReference type="GO" id="GO:0016887">
    <property type="term" value="F:ATP hydrolysis activity"/>
    <property type="evidence" value="ECO:0007669"/>
    <property type="project" value="UniProtKB-UniRule"/>
</dbReference>
<evidence type="ECO:0000256" key="4">
    <source>
        <dbReference type="ARBA" id="ARBA00022670"/>
    </source>
</evidence>
<evidence type="ECO:0000313" key="18">
    <source>
        <dbReference type="EMBL" id="HCL00874.1"/>
    </source>
</evidence>
<dbReference type="InterPro" id="IPR037219">
    <property type="entry name" value="Peptidase_M41-like"/>
</dbReference>
<feature type="binding site" evidence="15">
    <location>
        <begin position="186"/>
        <end position="193"/>
    </location>
    <ligand>
        <name>ATP</name>
        <dbReference type="ChEBI" id="CHEBI:30616"/>
    </ligand>
</feature>
<dbReference type="GO" id="GO:0051301">
    <property type="term" value="P:cell division"/>
    <property type="evidence" value="ECO:0007669"/>
    <property type="project" value="UniProtKB-KW"/>
</dbReference>
<accession>A0A3D2X1V3</accession>
<dbReference type="InterPro" id="IPR027417">
    <property type="entry name" value="P-loop_NTPase"/>
</dbReference>
<evidence type="ECO:0000313" key="19">
    <source>
        <dbReference type="Proteomes" id="UP000262969"/>
    </source>
</evidence>
<dbReference type="AlphaFoldDB" id="A0A3D2X1V3"/>
<keyword evidence="3 15" id="KW-1003">Cell membrane</keyword>
<keyword evidence="10 15" id="KW-0067">ATP-binding</keyword>
<dbReference type="Pfam" id="PF06480">
    <property type="entry name" value="FtsH_ext"/>
    <property type="match status" value="1"/>
</dbReference>
<comment type="cofactor">
    <cofactor evidence="15">
        <name>Zn(2+)</name>
        <dbReference type="ChEBI" id="CHEBI:29105"/>
    </cofactor>
    <text evidence="15">Binds 1 zinc ion per subunit.</text>
</comment>
<keyword evidence="8 15" id="KW-0378">Hydrolase</keyword>
<proteinExistence type="inferred from homology"/>
<evidence type="ECO:0000256" key="15">
    <source>
        <dbReference type="HAMAP-Rule" id="MF_01458"/>
    </source>
</evidence>
<evidence type="ECO:0000256" key="5">
    <source>
        <dbReference type="ARBA" id="ARBA00022692"/>
    </source>
</evidence>
<dbReference type="PANTHER" id="PTHR23076:SF97">
    <property type="entry name" value="ATP-DEPENDENT ZINC METALLOPROTEASE YME1L1"/>
    <property type="match status" value="1"/>
</dbReference>
<dbReference type="GO" id="GO:0030163">
    <property type="term" value="P:protein catabolic process"/>
    <property type="evidence" value="ECO:0007669"/>
    <property type="project" value="UniProtKB-UniRule"/>
</dbReference>
<reference evidence="18 19" key="1">
    <citation type="journal article" date="2018" name="Nat. Biotechnol.">
        <title>A standardized bacterial taxonomy based on genome phylogeny substantially revises the tree of life.</title>
        <authorList>
            <person name="Parks D.H."/>
            <person name="Chuvochina M."/>
            <person name="Waite D.W."/>
            <person name="Rinke C."/>
            <person name="Skarshewski A."/>
            <person name="Chaumeil P.A."/>
            <person name="Hugenholtz P."/>
        </authorList>
    </citation>
    <scope>NUCLEOTIDE SEQUENCE [LARGE SCALE GENOMIC DNA]</scope>
    <source>
        <strain evidence="18">UBA11728</strain>
    </source>
</reference>
<dbReference type="InterPro" id="IPR011546">
    <property type="entry name" value="Pept_M41_FtsH_extracell"/>
</dbReference>
<evidence type="ECO:0000256" key="3">
    <source>
        <dbReference type="ARBA" id="ARBA00022475"/>
    </source>
</evidence>
<feature type="active site" evidence="15">
    <location>
        <position position="410"/>
    </location>
</feature>
<dbReference type="SUPFAM" id="SSF140990">
    <property type="entry name" value="FtsH protease domain-like"/>
    <property type="match status" value="1"/>
</dbReference>
<dbReference type="InterPro" id="IPR000642">
    <property type="entry name" value="Peptidase_M41"/>
</dbReference>
<evidence type="ECO:0000256" key="7">
    <source>
        <dbReference type="ARBA" id="ARBA00022741"/>
    </source>
</evidence>
<dbReference type="InterPro" id="IPR041569">
    <property type="entry name" value="AAA_lid_3"/>
</dbReference>
<dbReference type="Gene3D" id="3.30.720.210">
    <property type="match status" value="1"/>
</dbReference>
<keyword evidence="18" id="KW-0131">Cell cycle</keyword>
<dbReference type="HAMAP" id="MF_01458">
    <property type="entry name" value="FtsH"/>
    <property type="match status" value="1"/>
</dbReference>
<evidence type="ECO:0000256" key="6">
    <source>
        <dbReference type="ARBA" id="ARBA00022723"/>
    </source>
</evidence>
<dbReference type="Gene3D" id="1.20.58.760">
    <property type="entry name" value="Peptidase M41"/>
    <property type="match status" value="1"/>
</dbReference>
<evidence type="ECO:0000256" key="9">
    <source>
        <dbReference type="ARBA" id="ARBA00022833"/>
    </source>
</evidence>
<dbReference type="Proteomes" id="UP000262969">
    <property type="component" value="Unassembled WGS sequence"/>
</dbReference>
<keyword evidence="4 15" id="KW-0645">Protease</keyword>
<keyword evidence="11 15" id="KW-1133">Transmembrane helix</keyword>
<keyword evidence="6 15" id="KW-0479">Metal-binding</keyword>
<protein>
    <recommendedName>
        <fullName evidence="15">ATP-dependent zinc metalloprotease FtsH</fullName>
        <ecNumber evidence="15">3.4.24.-</ecNumber>
    </recommendedName>
</protein>
<feature type="binding site" evidence="15">
    <location>
        <position position="413"/>
    </location>
    <ligand>
        <name>Zn(2+)</name>
        <dbReference type="ChEBI" id="CHEBI:29105"/>
        <note>catalytic</note>
    </ligand>
</feature>
<keyword evidence="7 15" id="KW-0547">Nucleotide-binding</keyword>
<dbReference type="Gene3D" id="3.40.50.300">
    <property type="entry name" value="P-loop containing nucleotide triphosphate hydrolases"/>
    <property type="match status" value="1"/>
</dbReference>
<feature type="binding site" evidence="15">
    <location>
        <position position="487"/>
    </location>
    <ligand>
        <name>Zn(2+)</name>
        <dbReference type="ChEBI" id="CHEBI:29105"/>
        <note>catalytic</note>
    </ligand>
</feature>
<dbReference type="PROSITE" id="PS00674">
    <property type="entry name" value="AAA"/>
    <property type="match status" value="1"/>
</dbReference>
<dbReference type="EC" id="3.4.24.-" evidence="15"/>
<evidence type="ECO:0000259" key="17">
    <source>
        <dbReference type="SMART" id="SM00382"/>
    </source>
</evidence>
<comment type="similarity">
    <text evidence="2 15">In the C-terminal section; belongs to the peptidase M41 family.</text>
</comment>
<evidence type="ECO:0000256" key="2">
    <source>
        <dbReference type="ARBA" id="ARBA00010044"/>
    </source>
</evidence>
<dbReference type="SMART" id="SM00382">
    <property type="entry name" value="AAA"/>
    <property type="match status" value="1"/>
</dbReference>
<feature type="binding site" evidence="15">
    <location>
        <position position="409"/>
    </location>
    <ligand>
        <name>Zn(2+)</name>
        <dbReference type="ChEBI" id="CHEBI:29105"/>
        <note>catalytic</note>
    </ligand>
</feature>
<dbReference type="InterPro" id="IPR003960">
    <property type="entry name" value="ATPase_AAA_CS"/>
</dbReference>
<dbReference type="Pfam" id="PF01434">
    <property type="entry name" value="Peptidase_M41"/>
    <property type="match status" value="1"/>
</dbReference>
<gene>
    <name evidence="15" type="primary">ftsH</name>
    <name evidence="18" type="ORF">DHW61_00365</name>
</gene>
<comment type="similarity">
    <text evidence="14 15">In the central section; belongs to the AAA ATPase family.</text>
</comment>
<dbReference type="InterPro" id="IPR005936">
    <property type="entry name" value="FtsH"/>
</dbReference>
<evidence type="ECO:0000256" key="16">
    <source>
        <dbReference type="RuleBase" id="RU003651"/>
    </source>
</evidence>
<dbReference type="InterPro" id="IPR003593">
    <property type="entry name" value="AAA+_ATPase"/>
</dbReference>
<evidence type="ECO:0000256" key="8">
    <source>
        <dbReference type="ARBA" id="ARBA00022801"/>
    </source>
</evidence>
<dbReference type="CDD" id="cd19501">
    <property type="entry name" value="RecA-like_FtsH"/>
    <property type="match status" value="1"/>
</dbReference>